<keyword evidence="7" id="KW-1185">Reference proteome</keyword>
<evidence type="ECO:0000256" key="1">
    <source>
        <dbReference type="ARBA" id="ARBA00005234"/>
    </source>
</evidence>
<evidence type="ECO:0000256" key="2">
    <source>
        <dbReference type="ARBA" id="ARBA00022670"/>
    </source>
</evidence>
<dbReference type="EMBL" id="BTGU01000037">
    <property type="protein sequence ID" value="GMN51364.1"/>
    <property type="molecule type" value="Genomic_DNA"/>
</dbReference>
<dbReference type="AlphaFoldDB" id="A0AA88AF31"/>
<accession>A0AA88AF31</accession>
<feature type="compositionally biased region" description="Basic residues" evidence="4">
    <location>
        <begin position="525"/>
        <end position="534"/>
    </location>
</feature>
<comment type="caution">
    <text evidence="6">The sequence shown here is derived from an EMBL/GenBank/DDBJ whole genome shotgun (WGS) entry which is preliminary data.</text>
</comment>
<evidence type="ECO:0000313" key="7">
    <source>
        <dbReference type="Proteomes" id="UP001187192"/>
    </source>
</evidence>
<keyword evidence="2" id="KW-0645">Protease</keyword>
<protein>
    <recommendedName>
        <fullName evidence="5">Ubiquitin-like protease family profile domain-containing protein</fullName>
    </recommendedName>
</protein>
<keyword evidence="3" id="KW-0378">Hydrolase</keyword>
<dbReference type="GO" id="GO:0006508">
    <property type="term" value="P:proteolysis"/>
    <property type="evidence" value="ECO:0007669"/>
    <property type="project" value="UniProtKB-KW"/>
</dbReference>
<evidence type="ECO:0000256" key="3">
    <source>
        <dbReference type="ARBA" id="ARBA00022801"/>
    </source>
</evidence>
<feature type="domain" description="Ubiquitin-like protease family profile" evidence="5">
    <location>
        <begin position="592"/>
        <end position="764"/>
    </location>
</feature>
<evidence type="ECO:0000313" key="6">
    <source>
        <dbReference type="EMBL" id="GMN51364.1"/>
    </source>
</evidence>
<organism evidence="6 7">
    <name type="scientific">Ficus carica</name>
    <name type="common">Common fig</name>
    <dbReference type="NCBI Taxonomy" id="3494"/>
    <lineage>
        <taxon>Eukaryota</taxon>
        <taxon>Viridiplantae</taxon>
        <taxon>Streptophyta</taxon>
        <taxon>Embryophyta</taxon>
        <taxon>Tracheophyta</taxon>
        <taxon>Spermatophyta</taxon>
        <taxon>Magnoliopsida</taxon>
        <taxon>eudicotyledons</taxon>
        <taxon>Gunneridae</taxon>
        <taxon>Pentapetalae</taxon>
        <taxon>rosids</taxon>
        <taxon>fabids</taxon>
        <taxon>Rosales</taxon>
        <taxon>Moraceae</taxon>
        <taxon>Ficeae</taxon>
        <taxon>Ficus</taxon>
    </lineage>
</organism>
<name>A0AA88AF31_FICCA</name>
<dbReference type="InterPro" id="IPR038765">
    <property type="entry name" value="Papain-like_cys_pep_sf"/>
</dbReference>
<dbReference type="InterPro" id="IPR003653">
    <property type="entry name" value="Peptidase_C48_C"/>
</dbReference>
<dbReference type="InterPro" id="IPR004252">
    <property type="entry name" value="Probable_transposase_24"/>
</dbReference>
<evidence type="ECO:0000256" key="4">
    <source>
        <dbReference type="SAM" id="MobiDB-lite"/>
    </source>
</evidence>
<dbReference type="PANTHER" id="PTHR33018:SF34">
    <property type="entry name" value="OS02G0472350 PROTEIN"/>
    <property type="match status" value="1"/>
</dbReference>
<reference evidence="6" key="1">
    <citation type="submission" date="2023-07" db="EMBL/GenBank/DDBJ databases">
        <title>draft genome sequence of fig (Ficus carica).</title>
        <authorList>
            <person name="Takahashi T."/>
            <person name="Nishimura K."/>
        </authorList>
    </citation>
    <scope>NUCLEOTIDE SEQUENCE</scope>
</reference>
<evidence type="ECO:0000259" key="5">
    <source>
        <dbReference type="PROSITE" id="PS50600"/>
    </source>
</evidence>
<feature type="region of interest" description="Disordered" evidence="4">
    <location>
        <begin position="508"/>
        <end position="554"/>
    </location>
</feature>
<sequence length="802" mass="92183">MMKPTTTVFIVDRRGILSVDENSEPTTTVFKENRRGIMSVDDNTELYHDALTRFPLFSDAILHQRRLFSDFPSLSRQPQPTLYYPIDLQCRKITRRKCQPKLKLENHEEPTLQDSMPTRRGNEEQLSLKECTLLGRGENEFKFRLTQKANQLARKVMNYRVGLEKERVWLEVKTSFTVDESHKKQVLKSCGESAKCFRYDLYQAFVRDHIDEETVWQRPAKVVNNYPTISQDDWERFITYRRTTDFKRLSQQGSEIRKKSKYGSTTGRDGYRKRDQEIFEQTGEYADRYLIWLDTRLKPDGEYKNPSIKIIGEGIDELTQQETQGSFESVGTEDILTKSLGNPEHSGRLRGQSKFVKQAQYFNSMQVTRENPEVSFMKRQIAALKKTVQELCAKHGINRETMAEEAAPPTVDQHNSFKASCTLNEKEADASEAQPTPNTSKECQLFLTDFINGGEVLVATGRAYMDCVPTDTVHGIPLGEGNVRVTISISKLKRALLLIPTHEATYIEEASRGPSQAPDPEPTGRKRIKKRAGRNKLQSQPEVQQQTEEEVPTFDFNEIPVEMRPLAYYAQSSLSDGSQISCPPQQSDEMPIYIGYEDVFHFITNKEISASSIMVYISYLSDCCARAGLDQRFEFISPFLVPLVQQNVDRVAYIRERADNIIRIITNVPRGRLVLMPYNSGQQWILAVINPWDDSVLYFNPLGNDPGEDFQQLITLALNDWKLLVGRGITKRRNCKTLIQTARCQIQQGNVQCGYFVLGFMREITLNVDGLALLQNKISYTEDDLNLVRQEWTTYVMSFIQY</sequence>
<comment type="similarity">
    <text evidence="1">Belongs to the peptidase C48 family.</text>
</comment>
<dbReference type="Gene3D" id="3.40.395.10">
    <property type="entry name" value="Adenoviral Proteinase, Chain A"/>
    <property type="match status" value="1"/>
</dbReference>
<dbReference type="Proteomes" id="UP001187192">
    <property type="component" value="Unassembled WGS sequence"/>
</dbReference>
<dbReference type="PANTHER" id="PTHR33018">
    <property type="entry name" value="OS10G0338966 PROTEIN-RELATED"/>
    <property type="match status" value="1"/>
</dbReference>
<dbReference type="SUPFAM" id="SSF54001">
    <property type="entry name" value="Cysteine proteinases"/>
    <property type="match status" value="1"/>
</dbReference>
<proteinExistence type="inferred from homology"/>
<dbReference type="GO" id="GO:0008234">
    <property type="term" value="F:cysteine-type peptidase activity"/>
    <property type="evidence" value="ECO:0007669"/>
    <property type="project" value="InterPro"/>
</dbReference>
<gene>
    <name evidence="6" type="ORF">TIFTF001_020509</name>
</gene>
<dbReference type="Pfam" id="PF03004">
    <property type="entry name" value="Transposase_24"/>
    <property type="match status" value="1"/>
</dbReference>
<dbReference type="PROSITE" id="PS50600">
    <property type="entry name" value="ULP_PROTEASE"/>
    <property type="match status" value="1"/>
</dbReference>